<dbReference type="AlphaFoldDB" id="A0A1E5BKE9"/>
<dbReference type="RefSeq" id="WP_017041333.1">
    <property type="nucleotide sequence ID" value="NZ_AJYQ02000002.1"/>
</dbReference>
<feature type="signal peptide" evidence="1">
    <location>
        <begin position="1"/>
        <end position="22"/>
    </location>
</feature>
<sequence>MHKRIITSIVLSAITISAHLHATELVVLADAGGTPIEKFIDPNILDQLSAERRLADVKAIEQQAAITRAENEDPDLVKAKVLNSMFPIESYALSPIHLTADITRPNNNVANPIAVIGDDESSKKWVASNAEYLKANNIILAIVEAKNENGIYYYKRLYPSLKVMIQVGDELNKEFGVPGYPVLLTNQGIYQ</sequence>
<dbReference type="Pfam" id="PF11072">
    <property type="entry name" value="DUF2859"/>
    <property type="match status" value="1"/>
</dbReference>
<evidence type="ECO:0000313" key="3">
    <source>
        <dbReference type="Proteomes" id="UP000094741"/>
    </source>
</evidence>
<evidence type="ECO:0008006" key="4">
    <source>
        <dbReference type="Google" id="ProtNLM"/>
    </source>
</evidence>
<organism evidence="2 3">
    <name type="scientific">Vibrio genomosp. F10 str. ZF-129</name>
    <dbReference type="NCBI Taxonomy" id="1187848"/>
    <lineage>
        <taxon>Bacteria</taxon>
        <taxon>Pseudomonadati</taxon>
        <taxon>Pseudomonadota</taxon>
        <taxon>Gammaproteobacteria</taxon>
        <taxon>Vibrionales</taxon>
        <taxon>Vibrionaceae</taxon>
        <taxon>Vibrio</taxon>
    </lineage>
</organism>
<protein>
    <recommendedName>
        <fullName evidence="4">Integrating conjugative element protein</fullName>
    </recommendedName>
</protein>
<comment type="caution">
    <text evidence="2">The sequence shown here is derived from an EMBL/GenBank/DDBJ whole genome shotgun (WGS) entry which is preliminary data.</text>
</comment>
<dbReference type="STRING" id="1187848.A1QO_02835"/>
<dbReference type="InterPro" id="IPR021300">
    <property type="entry name" value="Integr_conj_element_PFL4695"/>
</dbReference>
<gene>
    <name evidence="2" type="ORF">A1QO_02835</name>
</gene>
<dbReference type="EMBL" id="AJYQ02000002">
    <property type="protein sequence ID" value="OEE38332.1"/>
    <property type="molecule type" value="Genomic_DNA"/>
</dbReference>
<dbReference type="OrthoDB" id="8560395at2"/>
<keyword evidence="1" id="KW-0732">Signal</keyword>
<name>A0A1E5BKE9_9VIBR</name>
<dbReference type="Proteomes" id="UP000094741">
    <property type="component" value="Unassembled WGS sequence"/>
</dbReference>
<reference evidence="2 3" key="1">
    <citation type="journal article" date="2012" name="Science">
        <title>Ecological populations of bacteria act as socially cohesive units of antibiotic production and resistance.</title>
        <authorList>
            <person name="Cordero O.X."/>
            <person name="Wildschutte H."/>
            <person name="Kirkup B."/>
            <person name="Proehl S."/>
            <person name="Ngo L."/>
            <person name="Hussain F."/>
            <person name="Le Roux F."/>
            <person name="Mincer T."/>
            <person name="Polz M.F."/>
        </authorList>
    </citation>
    <scope>NUCLEOTIDE SEQUENCE [LARGE SCALE GENOMIC DNA]</scope>
    <source>
        <strain evidence="2 3">ZF-129</strain>
    </source>
</reference>
<feature type="chain" id="PRO_5009171688" description="Integrating conjugative element protein" evidence="1">
    <location>
        <begin position="23"/>
        <end position="191"/>
    </location>
</feature>
<accession>A0A1E5BKE9</accession>
<proteinExistence type="predicted"/>
<evidence type="ECO:0000256" key="1">
    <source>
        <dbReference type="SAM" id="SignalP"/>
    </source>
</evidence>
<evidence type="ECO:0000313" key="2">
    <source>
        <dbReference type="EMBL" id="OEE38332.1"/>
    </source>
</evidence>